<proteinExistence type="predicted"/>
<reference evidence="1" key="1">
    <citation type="submission" date="2022-04" db="EMBL/GenBank/DDBJ databases">
        <title>Chromosome-scale genome assembly of Holotrichia oblita Faldermann.</title>
        <authorList>
            <person name="Rongchong L."/>
        </authorList>
    </citation>
    <scope>NUCLEOTIDE SEQUENCE</scope>
    <source>
        <strain evidence="1">81SQS9</strain>
    </source>
</reference>
<organism evidence="1 2">
    <name type="scientific">Holotrichia oblita</name>
    <name type="common">Chafer beetle</name>
    <dbReference type="NCBI Taxonomy" id="644536"/>
    <lineage>
        <taxon>Eukaryota</taxon>
        <taxon>Metazoa</taxon>
        <taxon>Ecdysozoa</taxon>
        <taxon>Arthropoda</taxon>
        <taxon>Hexapoda</taxon>
        <taxon>Insecta</taxon>
        <taxon>Pterygota</taxon>
        <taxon>Neoptera</taxon>
        <taxon>Endopterygota</taxon>
        <taxon>Coleoptera</taxon>
        <taxon>Polyphaga</taxon>
        <taxon>Scarabaeiformia</taxon>
        <taxon>Scarabaeidae</taxon>
        <taxon>Melolonthinae</taxon>
        <taxon>Holotrichia</taxon>
    </lineage>
</organism>
<evidence type="ECO:0000313" key="2">
    <source>
        <dbReference type="Proteomes" id="UP001056778"/>
    </source>
</evidence>
<keyword evidence="2" id="KW-1185">Reference proteome</keyword>
<accession>A0ACB9TJ69</accession>
<dbReference type="Proteomes" id="UP001056778">
    <property type="component" value="Chromosome 2"/>
</dbReference>
<evidence type="ECO:0000313" key="1">
    <source>
        <dbReference type="EMBL" id="KAI4466926.1"/>
    </source>
</evidence>
<comment type="caution">
    <text evidence="1">The sequence shown here is derived from an EMBL/GenBank/DDBJ whole genome shotgun (WGS) entry which is preliminary data.</text>
</comment>
<protein>
    <submittedName>
        <fullName evidence="1">Snf2/rad54 family member</fullName>
    </submittedName>
</protein>
<name>A0ACB9TJ69_HOLOL</name>
<gene>
    <name evidence="1" type="ORF">MML48_2g00003937</name>
</gene>
<dbReference type="EMBL" id="CM043016">
    <property type="protein sequence ID" value="KAI4466926.1"/>
    <property type="molecule type" value="Genomic_DNA"/>
</dbReference>
<sequence length="253" mass="29806">MKKLAQEISKRIAETKPETPKIVKKSSFDVVLEEEKEARKREREYMKTLTPQELMEYNREKLLTKDDSMINKVDDIETEASFSKALEISQETSGIYHKIKDDRLDVDKAVEKYDCLTKPIKKKDIKSKNRRNKDKNRDKIDDPHLVDGEKVEFLVKKEINSKKGPDKETLSQKQDQYVLEQLFSRKSTLTPLLRKYCDGVMCFLDVHVALEHDVIVDVKKPVENRCKIQYEAQTRSDLAMLALRKSRLNDWRW</sequence>